<evidence type="ECO:0000256" key="5">
    <source>
        <dbReference type="HAMAP-Rule" id="MF_00445"/>
    </source>
</evidence>
<gene>
    <name evidence="8" type="primary">nuoN-1_2</name>
    <name evidence="5" type="synonym">nuoN</name>
    <name evidence="8" type="ORF">caldi_23140</name>
</gene>
<comment type="similarity">
    <text evidence="5">Belongs to the complex I subunit 2 family.</text>
</comment>
<comment type="subcellular location">
    <subcellularLocation>
        <location evidence="5">Cell membrane</location>
        <topology evidence="5">Multi-pass membrane protein</topology>
    </subcellularLocation>
    <subcellularLocation>
        <location evidence="1">Endomembrane system</location>
        <topology evidence="1">Multi-pass membrane protein</topology>
    </subcellularLocation>
    <subcellularLocation>
        <location evidence="6">Membrane</location>
        <topology evidence="6">Multi-pass membrane protein</topology>
    </subcellularLocation>
</comment>
<dbReference type="GO" id="GO:0008137">
    <property type="term" value="F:NADH dehydrogenase (ubiquinone) activity"/>
    <property type="evidence" value="ECO:0007669"/>
    <property type="project" value="InterPro"/>
</dbReference>
<feature type="transmembrane region" description="Helical" evidence="5">
    <location>
        <begin position="378"/>
        <end position="401"/>
    </location>
</feature>
<dbReference type="AlphaFoldDB" id="A0AA35CMI6"/>
<protein>
    <recommendedName>
        <fullName evidence="5">NADH-quinone oxidoreductase subunit N</fullName>
        <ecNumber evidence="5">7.1.1.-</ecNumber>
    </recommendedName>
    <alternativeName>
        <fullName evidence="5">NADH dehydrogenase I subunit N</fullName>
    </alternativeName>
    <alternativeName>
        <fullName evidence="5">NDH-1 subunit N</fullName>
    </alternativeName>
</protein>
<dbReference type="InterPro" id="IPR010096">
    <property type="entry name" value="NADH-Q_OxRdtase_suN/2"/>
</dbReference>
<feature type="transmembrane region" description="Helical" evidence="5">
    <location>
        <begin position="80"/>
        <end position="100"/>
    </location>
</feature>
<dbReference type="GO" id="GO:0012505">
    <property type="term" value="C:endomembrane system"/>
    <property type="evidence" value="ECO:0007669"/>
    <property type="project" value="UniProtKB-SubCell"/>
</dbReference>
<feature type="transmembrane region" description="Helical" evidence="5">
    <location>
        <begin position="278"/>
        <end position="299"/>
    </location>
</feature>
<reference evidence="8" key="1">
    <citation type="submission" date="2022-03" db="EMBL/GenBank/DDBJ databases">
        <title>Complete genome sequence of Caldinitratiruptor microaerophilus.</title>
        <authorList>
            <person name="Mukaiyama R."/>
            <person name="Nishiyama T."/>
            <person name="Ueda K."/>
        </authorList>
    </citation>
    <scope>NUCLEOTIDE SEQUENCE</scope>
    <source>
        <strain evidence="8">JCM 16183</strain>
    </source>
</reference>
<feature type="transmembrane region" description="Helical" evidence="5">
    <location>
        <begin position="168"/>
        <end position="189"/>
    </location>
</feature>
<dbReference type="GO" id="GO:0042773">
    <property type="term" value="P:ATP synthesis coupled electron transport"/>
    <property type="evidence" value="ECO:0007669"/>
    <property type="project" value="InterPro"/>
</dbReference>
<dbReference type="Proteomes" id="UP001163687">
    <property type="component" value="Chromosome"/>
</dbReference>
<feature type="transmembrane region" description="Helical" evidence="5">
    <location>
        <begin position="456"/>
        <end position="477"/>
    </location>
</feature>
<dbReference type="PANTHER" id="PTHR22773">
    <property type="entry name" value="NADH DEHYDROGENASE"/>
    <property type="match status" value="1"/>
</dbReference>
<feature type="transmembrane region" description="Helical" evidence="5">
    <location>
        <begin position="245"/>
        <end position="266"/>
    </location>
</feature>
<evidence type="ECO:0000313" key="8">
    <source>
        <dbReference type="EMBL" id="BDG61224.1"/>
    </source>
</evidence>
<accession>A0AA35CMI6</accession>
<keyword evidence="2 5" id="KW-0812">Transmembrane</keyword>
<feature type="transmembrane region" description="Helical" evidence="5">
    <location>
        <begin position="334"/>
        <end position="357"/>
    </location>
</feature>
<feature type="transmembrane region" description="Helical" evidence="5">
    <location>
        <begin position="41"/>
        <end position="60"/>
    </location>
</feature>
<keyword evidence="5" id="KW-0813">Transport</keyword>
<proteinExistence type="inferred from homology"/>
<organism evidence="8 9">
    <name type="scientific">Caldinitratiruptor microaerophilus</name>
    <dbReference type="NCBI Taxonomy" id="671077"/>
    <lineage>
        <taxon>Bacteria</taxon>
        <taxon>Bacillati</taxon>
        <taxon>Bacillota</taxon>
        <taxon>Clostridia</taxon>
        <taxon>Eubacteriales</taxon>
        <taxon>Symbiobacteriaceae</taxon>
        <taxon>Caldinitratiruptor</taxon>
    </lineage>
</organism>
<sequence>MPIDLSSVNANFLVVLPELVLLAFTLVVLVWDLYAREKQGLGWVSLLGVALAMATLWFTSRPGVVEPGDYFGRMVAADTFTYFMKAVFLLVAGMIILLSMDWVAARMPKVQVEFYELVLFATLGMVFMAGSRDIVLIYLGLELASQASYILAGLLRRDTRSHEAALKYFLNGALASAVLLYGISLLYGLTGTTYLPDMAAALGGTSRGLSIAALVFVVAGFGFKVAAAPFHLWAPDAYEGAPTPVTGFFSIGPKAAAFAAILRVFLVGLGDRALAPEWSMLWAILAAASMFIGNLTALWQTNFKRMMAYSSISHAGYILTGVVAAAHVPEAGTGAVLFYVLGYALTNLGVWAVMVAMENAGTGTDLEDFKGLGQRAPIYAWSMVFLLVSLIGVPPTVGFFGKFFLFTAAVDAGYLWLAVIMAVNSAVSIGYYYGVVRNMFLSPTEKPALHAGAGPAAVIALSVLGVLLVGLSSAPFIDYARSTVALFFP</sequence>
<evidence type="ECO:0000256" key="3">
    <source>
        <dbReference type="ARBA" id="ARBA00022989"/>
    </source>
</evidence>
<feature type="transmembrane region" description="Helical" evidence="5">
    <location>
        <begin position="135"/>
        <end position="156"/>
    </location>
</feature>
<feature type="domain" description="NADH:quinone oxidoreductase/Mrp antiporter transmembrane" evidence="7">
    <location>
        <begin position="131"/>
        <end position="426"/>
    </location>
</feature>
<dbReference type="InterPro" id="IPR001750">
    <property type="entry name" value="ND/Mrp_TM"/>
</dbReference>
<keyword evidence="5" id="KW-1003">Cell membrane</keyword>
<keyword evidence="4 5" id="KW-0472">Membrane</keyword>
<keyword evidence="5" id="KW-0520">NAD</keyword>
<feature type="transmembrane region" description="Helical" evidence="5">
    <location>
        <begin position="209"/>
        <end position="233"/>
    </location>
</feature>
<feature type="transmembrane region" description="Helical" evidence="5">
    <location>
        <begin position="12"/>
        <end position="34"/>
    </location>
</feature>
<dbReference type="HAMAP" id="MF_00445">
    <property type="entry name" value="NDH1_NuoN_1"/>
    <property type="match status" value="1"/>
</dbReference>
<comment type="function">
    <text evidence="5">NDH-1 shuttles electrons from NADH, via FMN and iron-sulfur (Fe-S) centers, to quinones in the respiratory chain. The immediate electron acceptor for the enzyme in this species is believed to be a menaquinone. Couples the redox reaction to proton translocation (for every two electrons transferred, four hydrogen ions are translocated across the cytoplasmic membrane), and thus conserves the redox energy in a proton gradient.</text>
</comment>
<evidence type="ECO:0000259" key="7">
    <source>
        <dbReference type="Pfam" id="PF00361"/>
    </source>
</evidence>
<dbReference type="Pfam" id="PF00361">
    <property type="entry name" value="Proton_antipo_M"/>
    <property type="match status" value="1"/>
</dbReference>
<evidence type="ECO:0000256" key="4">
    <source>
        <dbReference type="ARBA" id="ARBA00023136"/>
    </source>
</evidence>
<dbReference type="EMBL" id="AP025628">
    <property type="protein sequence ID" value="BDG61224.1"/>
    <property type="molecule type" value="Genomic_DNA"/>
</dbReference>
<dbReference type="GO" id="GO:0048038">
    <property type="term" value="F:quinone binding"/>
    <property type="evidence" value="ECO:0007669"/>
    <property type="project" value="UniProtKB-KW"/>
</dbReference>
<dbReference type="NCBIfam" id="TIGR01770">
    <property type="entry name" value="NDH_I_N"/>
    <property type="match status" value="1"/>
</dbReference>
<feature type="transmembrane region" description="Helical" evidence="5">
    <location>
        <begin position="112"/>
        <end position="129"/>
    </location>
</feature>
<keyword evidence="5" id="KW-0874">Quinone</keyword>
<dbReference type="EC" id="7.1.1.-" evidence="5"/>
<evidence type="ECO:0000313" key="9">
    <source>
        <dbReference type="Proteomes" id="UP001163687"/>
    </source>
</evidence>
<keyword evidence="5" id="KW-1278">Translocase</keyword>
<dbReference type="GO" id="GO:0005886">
    <property type="term" value="C:plasma membrane"/>
    <property type="evidence" value="ECO:0007669"/>
    <property type="project" value="UniProtKB-SubCell"/>
</dbReference>
<dbReference type="RefSeq" id="WP_264841889.1">
    <property type="nucleotide sequence ID" value="NZ_AP025628.1"/>
</dbReference>
<evidence type="ECO:0000256" key="2">
    <source>
        <dbReference type="ARBA" id="ARBA00022692"/>
    </source>
</evidence>
<dbReference type="GO" id="GO:0050136">
    <property type="term" value="F:NADH dehydrogenase (quinone) (non-electrogenic) activity"/>
    <property type="evidence" value="ECO:0007669"/>
    <property type="project" value="UniProtKB-UniRule"/>
</dbReference>
<comment type="catalytic activity">
    <reaction evidence="5">
        <text>a quinone + NADH + 5 H(+)(in) = a quinol + NAD(+) + 4 H(+)(out)</text>
        <dbReference type="Rhea" id="RHEA:57888"/>
        <dbReference type="ChEBI" id="CHEBI:15378"/>
        <dbReference type="ChEBI" id="CHEBI:24646"/>
        <dbReference type="ChEBI" id="CHEBI:57540"/>
        <dbReference type="ChEBI" id="CHEBI:57945"/>
        <dbReference type="ChEBI" id="CHEBI:132124"/>
    </reaction>
</comment>
<feature type="transmembrane region" description="Helical" evidence="5">
    <location>
        <begin position="413"/>
        <end position="435"/>
    </location>
</feature>
<evidence type="ECO:0000256" key="1">
    <source>
        <dbReference type="ARBA" id="ARBA00004127"/>
    </source>
</evidence>
<dbReference type="KEGG" id="cmic:caldi_23140"/>
<name>A0AA35CMI6_9FIRM</name>
<comment type="subunit">
    <text evidence="5">NDH-1 is composed of 14 different subunits. Subunits NuoA, H, J, K, L, M, N constitute the membrane sector of the complex.</text>
</comment>
<keyword evidence="9" id="KW-1185">Reference proteome</keyword>
<keyword evidence="3 5" id="KW-1133">Transmembrane helix</keyword>
<feature type="transmembrane region" description="Helical" evidence="5">
    <location>
        <begin position="306"/>
        <end position="328"/>
    </location>
</feature>
<evidence type="ECO:0000256" key="6">
    <source>
        <dbReference type="RuleBase" id="RU000320"/>
    </source>
</evidence>